<organism evidence="1 2">
    <name type="scientific">Meloidogyne enterolobii</name>
    <name type="common">Root-knot nematode worm</name>
    <name type="synonym">Meloidogyne mayaguensis</name>
    <dbReference type="NCBI Taxonomy" id="390850"/>
    <lineage>
        <taxon>Eukaryota</taxon>
        <taxon>Metazoa</taxon>
        <taxon>Ecdysozoa</taxon>
        <taxon>Nematoda</taxon>
        <taxon>Chromadorea</taxon>
        <taxon>Rhabditida</taxon>
        <taxon>Tylenchina</taxon>
        <taxon>Tylenchomorpha</taxon>
        <taxon>Tylenchoidea</taxon>
        <taxon>Meloidogynidae</taxon>
        <taxon>Meloidogyninae</taxon>
        <taxon>Meloidogyne</taxon>
    </lineage>
</organism>
<name>A0ACB1AC22_MELEN</name>
<proteinExistence type="predicted"/>
<gene>
    <name evidence="1" type="ORF">MENTE1834_LOCUS35295</name>
</gene>
<accession>A0ACB1AC22</accession>
<reference evidence="1" key="1">
    <citation type="submission" date="2023-11" db="EMBL/GenBank/DDBJ databases">
        <authorList>
            <person name="Poullet M."/>
        </authorList>
    </citation>
    <scope>NUCLEOTIDE SEQUENCE</scope>
    <source>
        <strain evidence="1">E1834</strain>
    </source>
</reference>
<keyword evidence="2" id="KW-1185">Reference proteome</keyword>
<evidence type="ECO:0000313" key="2">
    <source>
        <dbReference type="Proteomes" id="UP001497535"/>
    </source>
</evidence>
<protein>
    <submittedName>
        <fullName evidence="1">Uncharacterized protein</fullName>
    </submittedName>
</protein>
<evidence type="ECO:0000313" key="1">
    <source>
        <dbReference type="EMBL" id="CAK5087683.1"/>
    </source>
</evidence>
<dbReference type="Proteomes" id="UP001497535">
    <property type="component" value="Unassembled WGS sequence"/>
</dbReference>
<dbReference type="EMBL" id="CAVMJV010000067">
    <property type="protein sequence ID" value="CAK5087683.1"/>
    <property type="molecule type" value="Genomic_DNA"/>
</dbReference>
<comment type="caution">
    <text evidence="1">The sequence shown here is derived from an EMBL/GenBank/DDBJ whole genome shotgun (WGS) entry which is preliminary data.</text>
</comment>
<sequence>MKNASEKVEKILGRYLLSVETCEGVDVREVEKNDELPEYLPSELFTKQTVQYSENASLISLVRIEKVKKLVKENKKDESMGVWLNPISGGF</sequence>